<proteinExistence type="inferred from homology"/>
<protein>
    <submittedName>
        <fullName evidence="2">3'-5' exonuclease domain-containing protein</fullName>
    </submittedName>
</protein>
<evidence type="ECO:0000313" key="2">
    <source>
        <dbReference type="WBParaSite" id="GPUH_0001411201-mRNA-1"/>
    </source>
</evidence>
<name>A0A183DZF6_9BILA</name>
<comment type="similarity">
    <text evidence="1">Belongs to the CAF1 family.</text>
</comment>
<dbReference type="AlphaFoldDB" id="A0A183DZF6"/>
<dbReference type="InterPro" id="IPR012337">
    <property type="entry name" value="RNaseH-like_sf"/>
</dbReference>
<sequence length="213" mass="24361">LADLWHEILCADVPLAFHNGLIDLTFIYQHFYAELPEKLDEFLTNISDWFHLQEGDSKGFYDSKFVANAEEDFAVSYLGYFDYALATSILKDTIDVVDCKLPDCFYQSVIQQNTVSDETARLVCEHYAKYGCCCDTCRLIHNVDVVLDLEEQKRAKVSISTFLLYRIIVQQNFVPPSVSNSLPKVITLSKKPEFSCRNVIELLAAGNFRDLVF</sequence>
<dbReference type="GO" id="GO:0000175">
    <property type="term" value="F:3'-5'-RNA exonuclease activity"/>
    <property type="evidence" value="ECO:0007669"/>
    <property type="project" value="TreeGrafter"/>
</dbReference>
<dbReference type="Gene3D" id="3.30.420.10">
    <property type="entry name" value="Ribonuclease H-like superfamily/Ribonuclease H"/>
    <property type="match status" value="1"/>
</dbReference>
<dbReference type="PANTHER" id="PTHR15092">
    <property type="entry name" value="POLY A -SPECIFIC RIBONUCLEASE/TARGET OF EGR1, MEMBER 1"/>
    <property type="match status" value="1"/>
</dbReference>
<dbReference type="InterPro" id="IPR006941">
    <property type="entry name" value="RNase_CAF1"/>
</dbReference>
<evidence type="ECO:0000256" key="1">
    <source>
        <dbReference type="ARBA" id="ARBA00008372"/>
    </source>
</evidence>
<dbReference type="InterPro" id="IPR051181">
    <property type="entry name" value="CAF1_poly(A)_ribonucleases"/>
</dbReference>
<dbReference type="Pfam" id="PF04857">
    <property type="entry name" value="CAF1"/>
    <property type="match status" value="1"/>
</dbReference>
<accession>A0A183DZF6</accession>
<dbReference type="InterPro" id="IPR036397">
    <property type="entry name" value="RNaseH_sf"/>
</dbReference>
<reference evidence="2" key="1">
    <citation type="submission" date="2016-06" db="UniProtKB">
        <authorList>
            <consortium name="WormBaseParasite"/>
        </authorList>
    </citation>
    <scope>IDENTIFICATION</scope>
</reference>
<dbReference type="WBParaSite" id="GPUH_0001411201-mRNA-1">
    <property type="protein sequence ID" value="GPUH_0001411201-mRNA-1"/>
    <property type="gene ID" value="GPUH_0001411201"/>
</dbReference>
<organism evidence="2">
    <name type="scientific">Gongylonema pulchrum</name>
    <dbReference type="NCBI Taxonomy" id="637853"/>
    <lineage>
        <taxon>Eukaryota</taxon>
        <taxon>Metazoa</taxon>
        <taxon>Ecdysozoa</taxon>
        <taxon>Nematoda</taxon>
        <taxon>Chromadorea</taxon>
        <taxon>Rhabditida</taxon>
        <taxon>Spirurina</taxon>
        <taxon>Spiruromorpha</taxon>
        <taxon>Spiruroidea</taxon>
        <taxon>Gongylonematidae</taxon>
        <taxon>Gongylonema</taxon>
    </lineage>
</organism>
<dbReference type="SUPFAM" id="SSF53098">
    <property type="entry name" value="Ribonuclease H-like"/>
    <property type="match status" value="1"/>
</dbReference>
<dbReference type="GO" id="GO:0017069">
    <property type="term" value="F:snRNA binding"/>
    <property type="evidence" value="ECO:0007669"/>
    <property type="project" value="TreeGrafter"/>
</dbReference>
<dbReference type="PANTHER" id="PTHR15092:SF37">
    <property type="entry name" value="TARGET OF EGR1 PROTEIN 1"/>
    <property type="match status" value="1"/>
</dbReference>
<dbReference type="GO" id="GO:0034472">
    <property type="term" value="P:snRNA 3'-end processing"/>
    <property type="evidence" value="ECO:0007669"/>
    <property type="project" value="TreeGrafter"/>
</dbReference>
<dbReference type="GO" id="GO:0015030">
    <property type="term" value="C:Cajal body"/>
    <property type="evidence" value="ECO:0007669"/>
    <property type="project" value="TreeGrafter"/>
</dbReference>